<reference evidence="3" key="2">
    <citation type="submission" date="2022-01" db="EMBL/GenBank/DDBJ databases">
        <authorList>
            <person name="Yamashiro T."/>
            <person name="Shiraishi A."/>
            <person name="Satake H."/>
            <person name="Nakayama K."/>
        </authorList>
    </citation>
    <scope>NUCLEOTIDE SEQUENCE</scope>
</reference>
<keyword evidence="2" id="KW-0119">Carbohydrate metabolism</keyword>
<comment type="function">
    <text evidence="2">Allosteric enzyme that catalyzes the rate-limiting step in glycogen catabolism, the phosphorolytic cleavage of glycogen to produce glucose-1-phosphate, and plays a central role in maintaining cellular and organismal glucose homeostasis.</text>
</comment>
<gene>
    <name evidence="3" type="ORF">Tco_0682371</name>
</gene>
<keyword evidence="2" id="KW-0808">Transferase</keyword>
<comment type="similarity">
    <text evidence="1 2">Belongs to the glycogen phosphorylase family.</text>
</comment>
<keyword evidence="2" id="KW-0663">Pyridoxal phosphate</keyword>
<dbReference type="InterPro" id="IPR000811">
    <property type="entry name" value="Glyco_trans_35"/>
</dbReference>
<dbReference type="EMBL" id="BQNB010009745">
    <property type="protein sequence ID" value="GJS67806.1"/>
    <property type="molecule type" value="Genomic_DNA"/>
</dbReference>
<dbReference type="Proteomes" id="UP001151760">
    <property type="component" value="Unassembled WGS sequence"/>
</dbReference>
<dbReference type="EC" id="2.4.1.1" evidence="2"/>
<keyword evidence="4" id="KW-1185">Reference proteome</keyword>
<proteinExistence type="inferred from homology"/>
<comment type="catalytic activity">
    <reaction evidence="2">
        <text>[(1-&gt;4)-alpha-D-glucosyl](n) + phosphate = [(1-&gt;4)-alpha-D-glucosyl](n-1) + alpha-D-glucose 1-phosphate</text>
        <dbReference type="Rhea" id="RHEA:41732"/>
        <dbReference type="Rhea" id="RHEA-COMP:9584"/>
        <dbReference type="Rhea" id="RHEA-COMP:9586"/>
        <dbReference type="ChEBI" id="CHEBI:15444"/>
        <dbReference type="ChEBI" id="CHEBI:43474"/>
        <dbReference type="ChEBI" id="CHEBI:58601"/>
        <dbReference type="EC" id="2.4.1.1"/>
    </reaction>
</comment>
<accession>A0ABQ4XRY1</accession>
<dbReference type="SUPFAM" id="SSF53756">
    <property type="entry name" value="UDP-Glycosyltransferase/glycogen phosphorylase"/>
    <property type="match status" value="1"/>
</dbReference>
<evidence type="ECO:0000313" key="3">
    <source>
        <dbReference type="EMBL" id="GJS67806.1"/>
    </source>
</evidence>
<sequence>MPDVSPLVLDMVVGVHLNMVKCFKASYLAHRKMPQACFFFVSAYFGQFHRPVSFSILTRIAVAAKIAGILARPEPYTWRSTPLPLHTVVTLNFFVLRGGKVSYKVVQRLEAVVFKARDDSLEGKILTLKQQYTLCSASLQDIITCFEKMSRETMMWNEFPQKVVVQMNDTHPTLCIPDDEDIHFVRTVAYTNHTVLPEALTKSQWRAAKRINKLKVVSFLKEKTGYSVSPNAMFDIQVEKALSNVQMKTKECIEAGDMKRLRLSRPDRCRPMP</sequence>
<dbReference type="Pfam" id="PF00343">
    <property type="entry name" value="Phosphorylase"/>
    <property type="match status" value="1"/>
</dbReference>
<reference evidence="3" key="1">
    <citation type="journal article" date="2022" name="Int. J. Mol. Sci.">
        <title>Draft Genome of Tanacetum Coccineum: Genomic Comparison of Closely Related Tanacetum-Family Plants.</title>
        <authorList>
            <person name="Yamashiro T."/>
            <person name="Shiraishi A."/>
            <person name="Nakayama K."/>
            <person name="Satake H."/>
        </authorList>
    </citation>
    <scope>NUCLEOTIDE SEQUENCE</scope>
</reference>
<keyword evidence="2" id="KW-0328">Glycosyltransferase</keyword>
<dbReference type="Gene3D" id="3.40.50.2000">
    <property type="entry name" value="Glycogen Phosphorylase B"/>
    <property type="match status" value="1"/>
</dbReference>
<protein>
    <recommendedName>
        <fullName evidence="2">Alpha-1,4 glucan phosphorylase</fullName>
        <ecNumber evidence="2">2.4.1.1</ecNumber>
    </recommendedName>
</protein>
<dbReference type="PANTHER" id="PTHR11468:SF28">
    <property type="entry name" value="ALPHA-GLUCAN PHOSPHORYLASE 1"/>
    <property type="match status" value="1"/>
</dbReference>
<evidence type="ECO:0000313" key="4">
    <source>
        <dbReference type="Proteomes" id="UP001151760"/>
    </source>
</evidence>
<evidence type="ECO:0000256" key="2">
    <source>
        <dbReference type="RuleBase" id="RU000587"/>
    </source>
</evidence>
<evidence type="ECO:0000256" key="1">
    <source>
        <dbReference type="ARBA" id="ARBA00006047"/>
    </source>
</evidence>
<organism evidence="3 4">
    <name type="scientific">Tanacetum coccineum</name>
    <dbReference type="NCBI Taxonomy" id="301880"/>
    <lineage>
        <taxon>Eukaryota</taxon>
        <taxon>Viridiplantae</taxon>
        <taxon>Streptophyta</taxon>
        <taxon>Embryophyta</taxon>
        <taxon>Tracheophyta</taxon>
        <taxon>Spermatophyta</taxon>
        <taxon>Magnoliopsida</taxon>
        <taxon>eudicotyledons</taxon>
        <taxon>Gunneridae</taxon>
        <taxon>Pentapetalae</taxon>
        <taxon>asterids</taxon>
        <taxon>campanulids</taxon>
        <taxon>Asterales</taxon>
        <taxon>Asteraceae</taxon>
        <taxon>Asteroideae</taxon>
        <taxon>Anthemideae</taxon>
        <taxon>Anthemidinae</taxon>
        <taxon>Tanacetum</taxon>
    </lineage>
</organism>
<comment type="cofactor">
    <cofactor evidence="2">
        <name>pyridoxal 5'-phosphate</name>
        <dbReference type="ChEBI" id="CHEBI:597326"/>
    </cofactor>
</comment>
<dbReference type="PANTHER" id="PTHR11468">
    <property type="entry name" value="GLYCOGEN PHOSPHORYLASE"/>
    <property type="match status" value="1"/>
</dbReference>
<comment type="caution">
    <text evidence="3">The sequence shown here is derived from an EMBL/GenBank/DDBJ whole genome shotgun (WGS) entry which is preliminary data.</text>
</comment>
<name>A0ABQ4XRY1_9ASTR</name>